<dbReference type="Pfam" id="PF00535">
    <property type="entry name" value="Glycos_transf_2"/>
    <property type="match status" value="1"/>
</dbReference>
<reference evidence="3" key="1">
    <citation type="submission" date="2010-07" db="EMBL/GenBank/DDBJ databases">
        <authorList>
            <person name="Muzny D."/>
            <person name="Qin X."/>
            <person name="Deng J."/>
            <person name="Jiang H."/>
            <person name="Liu Y."/>
            <person name="Qu J."/>
            <person name="Song X.-Z."/>
            <person name="Zhang L."/>
            <person name="Thornton R."/>
            <person name="Coyle M."/>
            <person name="Francisco L."/>
            <person name="Jackson L."/>
            <person name="Javaid M."/>
            <person name="Korchina V."/>
            <person name="Kovar C."/>
            <person name="Mata R."/>
            <person name="Mathew T."/>
            <person name="Ngo R."/>
            <person name="Nguyen L."/>
            <person name="Nguyen N."/>
            <person name="Okwuonu G."/>
            <person name="Ongeri F."/>
            <person name="Pham C."/>
            <person name="Simmons D."/>
            <person name="Wilczek-Boney K."/>
            <person name="Hale W."/>
            <person name="Jakkamsetti A."/>
            <person name="Pham P."/>
            <person name="Ruth R."/>
            <person name="San Lucas F."/>
            <person name="Warren J."/>
            <person name="Zhang J."/>
            <person name="Zhao Z."/>
            <person name="Zhou C."/>
            <person name="Zhu D."/>
            <person name="Lee S."/>
            <person name="Bess C."/>
            <person name="Blankenburg K."/>
            <person name="Forbes L."/>
            <person name="Fu Q."/>
            <person name="Gubbala S."/>
            <person name="Hirani K."/>
            <person name="Jayaseelan J.C."/>
            <person name="Lara F."/>
            <person name="Munidasa M."/>
            <person name="Palculict T."/>
            <person name="Patil S."/>
            <person name="Pu L.-L."/>
            <person name="Saada N."/>
            <person name="Tang L."/>
            <person name="Weissenberger G."/>
            <person name="Zhu Y."/>
            <person name="Hemphill L."/>
            <person name="Shang Y."/>
            <person name="Youmans B."/>
            <person name="Ayvaz T."/>
            <person name="Ross M."/>
            <person name="Santibanez J."/>
            <person name="Aqrawi P."/>
            <person name="Gross S."/>
            <person name="Joshi V."/>
            <person name="Fowler G."/>
            <person name="Nazareth L."/>
            <person name="Reid J."/>
            <person name="Worley K."/>
            <person name="Petrosino J."/>
            <person name="Highlander S."/>
            <person name="Gibbs R."/>
        </authorList>
    </citation>
    <scope>NUCLEOTIDE SEQUENCE [LARGE SCALE GENOMIC DNA]</scope>
    <source>
        <strain evidence="3">DSM 16973</strain>
    </source>
</reference>
<dbReference type="eggNOG" id="COG1215">
    <property type="taxonomic scope" value="Bacteria"/>
</dbReference>
<keyword evidence="3" id="KW-0808">Transferase</keyword>
<name>E0NRF1_9BACT</name>
<comment type="caution">
    <text evidence="3">The sequence shown here is derived from an EMBL/GenBank/DDBJ whole genome shotgun (WGS) entry which is preliminary data.</text>
</comment>
<gene>
    <name evidence="3" type="ORF">HMPREF0658_0752</name>
</gene>
<sequence>MLELDTTTITLSTALIFLSIITPMISISFRKFRNRVEESEEDFASCPPLSVVVTSYNNAEELKQVLPHILSQKYTSGFEVIIVTDMADKASEDVINRFCEDKRVRSTFLPTTSRYMSKYKLAITLGVKAAKNDWVALIDTSCTPHTDQWLTTMARNCKEDINIVMGYSAYGEDVKSYLRFAHIYKELYLLRKAQQSIAYTTDSRNILFRKSAFLAENGFQGNLKFTKGEYDFLINKFAQYHSTAIEPEEDGWLIENPTRKEWLHKQLYYQETRRHLFRSAAMRAVFNMDMTVLYFNYIAIIIVTGVALREMNTILLSATALAMVITLTLRIIFIKKAFRRFDTNISLGAIIPFELSIIWHHLYYRVKYLMTNRNNFITHKI</sequence>
<dbReference type="Proteomes" id="UP000004394">
    <property type="component" value="Unassembled WGS sequence"/>
</dbReference>
<evidence type="ECO:0000259" key="2">
    <source>
        <dbReference type="Pfam" id="PF00535"/>
    </source>
</evidence>
<keyword evidence="4" id="KW-1185">Reference proteome</keyword>
<dbReference type="RefSeq" id="WP_006948542.1">
    <property type="nucleotide sequence ID" value="NZ_BAJI01000013.1"/>
</dbReference>
<evidence type="ECO:0000256" key="1">
    <source>
        <dbReference type="SAM" id="Phobius"/>
    </source>
</evidence>
<dbReference type="PANTHER" id="PTHR22916">
    <property type="entry name" value="GLYCOSYLTRANSFERASE"/>
    <property type="match status" value="1"/>
</dbReference>
<dbReference type="BioCyc" id="PMAR862515-HMP:GMOO-765-MONOMER"/>
<keyword evidence="1" id="KW-1133">Transmembrane helix</keyword>
<feature type="transmembrane region" description="Helical" evidence="1">
    <location>
        <begin position="345"/>
        <end position="364"/>
    </location>
</feature>
<feature type="domain" description="Glycosyltransferase 2-like" evidence="2">
    <location>
        <begin position="50"/>
        <end position="207"/>
    </location>
</feature>
<dbReference type="GO" id="GO:0016758">
    <property type="term" value="F:hexosyltransferase activity"/>
    <property type="evidence" value="ECO:0007669"/>
    <property type="project" value="UniProtKB-ARBA"/>
</dbReference>
<dbReference type="EC" id="2.4.-.-" evidence="3"/>
<feature type="transmembrane region" description="Helical" evidence="1">
    <location>
        <begin position="6"/>
        <end position="25"/>
    </location>
</feature>
<dbReference type="SUPFAM" id="SSF53448">
    <property type="entry name" value="Nucleotide-diphospho-sugar transferases"/>
    <property type="match status" value="1"/>
</dbReference>
<keyword evidence="1" id="KW-0812">Transmembrane</keyword>
<feature type="transmembrane region" description="Helical" evidence="1">
    <location>
        <begin position="314"/>
        <end position="333"/>
    </location>
</feature>
<dbReference type="OrthoDB" id="9800276at2"/>
<keyword evidence="1" id="KW-0472">Membrane</keyword>
<protein>
    <submittedName>
        <fullName evidence="3">Glycosyltransferase, group 2 family protein</fullName>
        <ecNumber evidence="3">2.4.-.-</ecNumber>
    </submittedName>
</protein>
<evidence type="ECO:0000313" key="3">
    <source>
        <dbReference type="EMBL" id="EFM02247.1"/>
    </source>
</evidence>
<dbReference type="InterPro" id="IPR001173">
    <property type="entry name" value="Glyco_trans_2-like"/>
</dbReference>
<evidence type="ECO:0000313" key="4">
    <source>
        <dbReference type="Proteomes" id="UP000004394"/>
    </source>
</evidence>
<dbReference type="HOGENOM" id="CLU_055604_0_1_10"/>
<dbReference type="Gene3D" id="3.90.550.10">
    <property type="entry name" value="Spore Coat Polysaccharide Biosynthesis Protein SpsA, Chain A"/>
    <property type="match status" value="1"/>
</dbReference>
<dbReference type="InterPro" id="IPR029044">
    <property type="entry name" value="Nucleotide-diphossugar_trans"/>
</dbReference>
<proteinExistence type="predicted"/>
<accession>E0NRF1</accession>
<dbReference type="STRING" id="862515.HMPREF0658_0752"/>
<feature type="transmembrane region" description="Helical" evidence="1">
    <location>
        <begin position="284"/>
        <end position="308"/>
    </location>
</feature>
<dbReference type="EMBL" id="AEEI01000026">
    <property type="protein sequence ID" value="EFM02247.1"/>
    <property type="molecule type" value="Genomic_DNA"/>
</dbReference>
<organism evidence="3 4">
    <name type="scientific">Hoylesella marshii DSM 16973 = JCM 13450</name>
    <dbReference type="NCBI Taxonomy" id="862515"/>
    <lineage>
        <taxon>Bacteria</taxon>
        <taxon>Pseudomonadati</taxon>
        <taxon>Bacteroidota</taxon>
        <taxon>Bacteroidia</taxon>
        <taxon>Bacteroidales</taxon>
        <taxon>Prevotellaceae</taxon>
        <taxon>Hoylesella</taxon>
    </lineage>
</organism>
<keyword evidence="3" id="KW-0328">Glycosyltransferase</keyword>
<dbReference type="AlphaFoldDB" id="E0NRF1"/>
<dbReference type="PANTHER" id="PTHR22916:SF3">
    <property type="entry name" value="UDP-GLCNAC:BETAGAL BETA-1,3-N-ACETYLGLUCOSAMINYLTRANSFERASE-LIKE PROTEIN 1"/>
    <property type="match status" value="1"/>
</dbReference>